<protein>
    <submittedName>
        <fullName evidence="2">Uma2 family endonuclease</fullName>
    </submittedName>
</protein>
<dbReference type="PANTHER" id="PTHR36558">
    <property type="entry name" value="GLR1098 PROTEIN"/>
    <property type="match status" value="1"/>
</dbReference>
<evidence type="ECO:0000313" key="2">
    <source>
        <dbReference type="EMBL" id="NRF65559.1"/>
    </source>
</evidence>
<keyword evidence="2" id="KW-0255">Endonuclease</keyword>
<organism evidence="2 3">
    <name type="scientific">Pseudaquabacterium terrae</name>
    <dbReference type="NCBI Taxonomy" id="2732868"/>
    <lineage>
        <taxon>Bacteria</taxon>
        <taxon>Pseudomonadati</taxon>
        <taxon>Pseudomonadota</taxon>
        <taxon>Betaproteobacteria</taxon>
        <taxon>Burkholderiales</taxon>
        <taxon>Sphaerotilaceae</taxon>
        <taxon>Pseudaquabacterium</taxon>
    </lineage>
</organism>
<evidence type="ECO:0000259" key="1">
    <source>
        <dbReference type="Pfam" id="PF05685"/>
    </source>
</evidence>
<accession>A0ABX2E9A7</accession>
<dbReference type="InterPro" id="IPR011335">
    <property type="entry name" value="Restrct_endonuc-II-like"/>
</dbReference>
<keyword evidence="3" id="KW-1185">Reference proteome</keyword>
<comment type="caution">
    <text evidence="2">The sequence shown here is derived from an EMBL/GenBank/DDBJ whole genome shotgun (WGS) entry which is preliminary data.</text>
</comment>
<feature type="domain" description="Putative restriction endonuclease" evidence="1">
    <location>
        <begin position="11"/>
        <end position="163"/>
    </location>
</feature>
<dbReference type="Gene3D" id="3.90.1570.10">
    <property type="entry name" value="tt1808, chain A"/>
    <property type="match status" value="1"/>
</dbReference>
<evidence type="ECO:0000313" key="3">
    <source>
        <dbReference type="Proteomes" id="UP000737171"/>
    </source>
</evidence>
<dbReference type="Pfam" id="PF05685">
    <property type="entry name" value="Uma2"/>
    <property type="match status" value="1"/>
</dbReference>
<reference evidence="2 3" key="1">
    <citation type="submission" date="2020-05" db="EMBL/GenBank/DDBJ databases">
        <title>Aquincola sp. isolate from soil.</title>
        <authorList>
            <person name="Han J."/>
            <person name="Kim D.-U."/>
        </authorList>
    </citation>
    <scope>NUCLEOTIDE SEQUENCE [LARGE SCALE GENOMIC DNA]</scope>
    <source>
        <strain evidence="2 3">S2</strain>
    </source>
</reference>
<dbReference type="GO" id="GO:0004519">
    <property type="term" value="F:endonuclease activity"/>
    <property type="evidence" value="ECO:0007669"/>
    <property type="project" value="UniProtKB-KW"/>
</dbReference>
<dbReference type="EMBL" id="JABRWJ010000001">
    <property type="protein sequence ID" value="NRF65559.1"/>
    <property type="molecule type" value="Genomic_DNA"/>
</dbReference>
<dbReference type="SUPFAM" id="SSF52980">
    <property type="entry name" value="Restriction endonuclease-like"/>
    <property type="match status" value="1"/>
</dbReference>
<name>A0ABX2E9A7_9BURK</name>
<dbReference type="RefSeq" id="WP_173119714.1">
    <property type="nucleotide sequence ID" value="NZ_JABRWJ010000001.1"/>
</dbReference>
<keyword evidence="2" id="KW-0540">Nuclease</keyword>
<dbReference type="Proteomes" id="UP000737171">
    <property type="component" value="Unassembled WGS sequence"/>
</dbReference>
<dbReference type="InterPro" id="IPR012296">
    <property type="entry name" value="Nuclease_put_TT1808"/>
</dbReference>
<dbReference type="InterPro" id="IPR008538">
    <property type="entry name" value="Uma2"/>
</dbReference>
<keyword evidence="2" id="KW-0378">Hydrolase</keyword>
<dbReference type="PANTHER" id="PTHR36558:SF1">
    <property type="entry name" value="RESTRICTION ENDONUCLEASE DOMAIN-CONTAINING PROTEIN-RELATED"/>
    <property type="match status" value="1"/>
</dbReference>
<dbReference type="CDD" id="cd06260">
    <property type="entry name" value="DUF820-like"/>
    <property type="match status" value="1"/>
</dbReference>
<gene>
    <name evidence="2" type="ORF">HLB44_01045</name>
</gene>
<sequence>MGVPLRKLTIAEFLAWERDRPERNEFWRGDVYAMVGGKRGHGRVIANLMRHLGNQLDDTPCQAFSENMKVQVADEAVLYPDVFVTCDKQFGPDQAVFTAPILIIEVLSPSTQEYDRSRKFAIYRRLPSLREYGLIDPDTRRVEVFRLGDDGLWNLLDMSEQGEFELASIDCRIARADLFKGMESEPAGS</sequence>
<proteinExistence type="predicted"/>